<dbReference type="InterPro" id="IPR015813">
    <property type="entry name" value="Pyrv/PenolPyrv_kinase-like_dom"/>
</dbReference>
<evidence type="ECO:0000256" key="4">
    <source>
        <dbReference type="ARBA" id="ARBA00022655"/>
    </source>
</evidence>
<evidence type="ECO:0000313" key="7">
    <source>
        <dbReference type="EMBL" id="MDC6641813.1"/>
    </source>
</evidence>
<accession>A0A9X4BH62</accession>
<name>A0A9X4BH62_9ENTR</name>
<evidence type="ECO:0000256" key="6">
    <source>
        <dbReference type="ARBA" id="ARBA00022723"/>
    </source>
</evidence>
<evidence type="ECO:0000256" key="5">
    <source>
        <dbReference type="ARBA" id="ARBA00022679"/>
    </source>
</evidence>
<gene>
    <name evidence="7" type="ORF">OEZ79_27010</name>
</gene>
<dbReference type="PANTHER" id="PTHR20881:SF0">
    <property type="entry name" value="3-METHYL-2-OXOBUTANOATE HYDROXYMETHYLTRANSFERASE"/>
    <property type="match status" value="1"/>
</dbReference>
<dbReference type="GO" id="GO:0005737">
    <property type="term" value="C:cytoplasm"/>
    <property type="evidence" value="ECO:0007669"/>
    <property type="project" value="TreeGrafter"/>
</dbReference>
<dbReference type="PANTHER" id="PTHR20881">
    <property type="entry name" value="3-METHYL-2-OXOBUTANOATE HYDROXYMETHYLTRANSFERASE"/>
    <property type="match status" value="1"/>
</dbReference>
<feature type="non-terminal residue" evidence="7">
    <location>
        <position position="71"/>
    </location>
</feature>
<dbReference type="Proteomes" id="UP001149314">
    <property type="component" value="Unassembled WGS sequence"/>
</dbReference>
<evidence type="ECO:0000256" key="2">
    <source>
        <dbReference type="ARBA" id="ARBA00011424"/>
    </source>
</evidence>
<dbReference type="SUPFAM" id="SSF51621">
    <property type="entry name" value="Phosphoenolpyruvate/pyruvate domain"/>
    <property type="match status" value="1"/>
</dbReference>
<sequence>MSKQVVQSRLTVPEIRGRKGKQKIVCLTAYTTPIATILDPIVDLLLVGDSLGMVIHGLPSTVGVTLEMMIL</sequence>
<dbReference type="AlphaFoldDB" id="A0A9X4BH62"/>
<dbReference type="EC" id="2.1.2.11" evidence="3"/>
<dbReference type="InterPro" id="IPR040442">
    <property type="entry name" value="Pyrv_kinase-like_dom_sf"/>
</dbReference>
<dbReference type="GO" id="GO:0000287">
    <property type="term" value="F:magnesium ion binding"/>
    <property type="evidence" value="ECO:0007669"/>
    <property type="project" value="TreeGrafter"/>
</dbReference>
<evidence type="ECO:0000256" key="3">
    <source>
        <dbReference type="ARBA" id="ARBA00012618"/>
    </source>
</evidence>
<protein>
    <recommendedName>
        <fullName evidence="3">3-methyl-2-oxobutanoate hydroxymethyltransferase</fullName>
        <ecNumber evidence="3">2.1.2.11</ecNumber>
    </recommendedName>
</protein>
<comment type="similarity">
    <text evidence="1">Belongs to the PanB family.</text>
</comment>
<proteinExistence type="inferred from homology"/>
<keyword evidence="6" id="KW-0479">Metal-binding</keyword>
<dbReference type="RefSeq" id="WP_272733750.1">
    <property type="nucleotide sequence ID" value="NZ_JAOURS010000364.1"/>
</dbReference>
<dbReference type="GO" id="GO:0003864">
    <property type="term" value="F:3-methyl-2-oxobutanoate hydroxymethyltransferase activity"/>
    <property type="evidence" value="ECO:0007669"/>
    <property type="project" value="UniProtKB-EC"/>
</dbReference>
<keyword evidence="4" id="KW-0566">Pantothenate biosynthesis</keyword>
<comment type="caution">
    <text evidence="7">The sequence shown here is derived from an EMBL/GenBank/DDBJ whole genome shotgun (WGS) entry which is preliminary data.</text>
</comment>
<evidence type="ECO:0000313" key="8">
    <source>
        <dbReference type="Proteomes" id="UP001149314"/>
    </source>
</evidence>
<dbReference type="Gene3D" id="3.20.20.60">
    <property type="entry name" value="Phosphoenolpyruvate-binding domains"/>
    <property type="match status" value="1"/>
</dbReference>
<dbReference type="Pfam" id="PF02548">
    <property type="entry name" value="Pantoate_transf"/>
    <property type="match status" value="1"/>
</dbReference>
<dbReference type="EMBL" id="JAOURS010000364">
    <property type="protein sequence ID" value="MDC6641813.1"/>
    <property type="molecule type" value="Genomic_DNA"/>
</dbReference>
<reference evidence="7" key="1">
    <citation type="journal article" date="2023" name="Genes Genomics">
        <title>Genomic insights of Leclercia adecarboxylata strains linked to an outbreak in public hospitals in Mexico.</title>
        <authorList>
            <person name="Barrios-Villa E."/>
            <person name="Pacheco-Flores B."/>
            <person name="Lozano-Zarain P."/>
            <person name="Del Campo-Ortega R."/>
            <person name="de Jesus Ascencio-Montiel I."/>
            <person name="Gonzalez-Leon M."/>
            <person name="Camorlinga-Ponce M."/>
            <person name="Gaytan Cervantes F.J."/>
            <person name="Gonzalez Torres C."/>
            <person name="Aguilar E."/>
            <person name="Gonzalez Ibarra J."/>
            <person name="Torres Lopez F.J."/>
            <person name="Rosas-Vargas H."/>
            <person name="Gonzalez-Bonilla C.R."/>
            <person name="Del Carmen Rocha-Gracia R."/>
        </authorList>
    </citation>
    <scope>NUCLEOTIDE SEQUENCE</scope>
    <source>
        <strain evidence="7">Lac40</strain>
    </source>
</reference>
<dbReference type="InterPro" id="IPR003700">
    <property type="entry name" value="Pantoate_hydroxy_MeTrfase"/>
</dbReference>
<organism evidence="7 8">
    <name type="scientific">Leclercia adecarboxylata</name>
    <dbReference type="NCBI Taxonomy" id="83655"/>
    <lineage>
        <taxon>Bacteria</taxon>
        <taxon>Pseudomonadati</taxon>
        <taxon>Pseudomonadota</taxon>
        <taxon>Gammaproteobacteria</taxon>
        <taxon>Enterobacterales</taxon>
        <taxon>Enterobacteriaceae</taxon>
        <taxon>Leclercia</taxon>
    </lineage>
</organism>
<evidence type="ECO:0000256" key="1">
    <source>
        <dbReference type="ARBA" id="ARBA00008676"/>
    </source>
</evidence>
<keyword evidence="5 7" id="KW-0808">Transferase</keyword>
<dbReference type="GO" id="GO:0015940">
    <property type="term" value="P:pantothenate biosynthetic process"/>
    <property type="evidence" value="ECO:0007669"/>
    <property type="project" value="UniProtKB-KW"/>
</dbReference>
<comment type="subunit">
    <text evidence="2">Homodecamer; pentamer of dimers.</text>
</comment>